<dbReference type="InterPro" id="IPR014777">
    <property type="entry name" value="4pyrrole_Mease_sub1"/>
</dbReference>
<evidence type="ECO:0000256" key="1">
    <source>
        <dbReference type="ARBA" id="ARBA00005879"/>
    </source>
</evidence>
<organism evidence="13 14">
    <name type="scientific">Malonomonas rubra DSM 5091</name>
    <dbReference type="NCBI Taxonomy" id="1122189"/>
    <lineage>
        <taxon>Bacteria</taxon>
        <taxon>Pseudomonadati</taxon>
        <taxon>Thermodesulfobacteriota</taxon>
        <taxon>Desulfuromonadia</taxon>
        <taxon>Desulfuromonadales</taxon>
        <taxon>Geopsychrobacteraceae</taxon>
        <taxon>Malonomonas</taxon>
    </lineage>
</organism>
<feature type="domain" description="Tetrapyrrole methylase" evidence="11">
    <location>
        <begin position="5"/>
        <end position="217"/>
    </location>
</feature>
<dbReference type="SUPFAM" id="SSF53790">
    <property type="entry name" value="Tetrapyrrole methylase"/>
    <property type="match status" value="1"/>
</dbReference>
<dbReference type="FunFam" id="3.40.1010.10:FF:000001">
    <property type="entry name" value="Siroheme synthase"/>
    <property type="match status" value="1"/>
</dbReference>
<dbReference type="NCBIfam" id="TIGR01469">
    <property type="entry name" value="cobA_cysG_Cterm"/>
    <property type="match status" value="1"/>
</dbReference>
<dbReference type="Gene3D" id="3.40.50.10090">
    <property type="match status" value="2"/>
</dbReference>
<evidence type="ECO:0000256" key="7">
    <source>
        <dbReference type="ARBA" id="ARBA00023244"/>
    </source>
</evidence>
<evidence type="ECO:0000256" key="3">
    <source>
        <dbReference type="ARBA" id="ARBA00022573"/>
    </source>
</evidence>
<dbReference type="FunFam" id="3.30.950.10:FF:000001">
    <property type="entry name" value="Siroheme synthase"/>
    <property type="match status" value="1"/>
</dbReference>
<evidence type="ECO:0000259" key="12">
    <source>
        <dbReference type="Pfam" id="PF02602"/>
    </source>
</evidence>
<keyword evidence="6" id="KW-0949">S-adenosyl-L-methionine</keyword>
<accession>A0A1M6FFJ0</accession>
<dbReference type="Pfam" id="PF00590">
    <property type="entry name" value="TP_methylase"/>
    <property type="match status" value="1"/>
</dbReference>
<dbReference type="InterPro" id="IPR003754">
    <property type="entry name" value="4pyrrol_synth_uPrphyn_synth"/>
</dbReference>
<keyword evidence="14" id="KW-1185">Reference proteome</keyword>
<evidence type="ECO:0000313" key="13">
    <source>
        <dbReference type="EMBL" id="SHI96396.1"/>
    </source>
</evidence>
<comment type="pathway">
    <text evidence="8">Porphyrin-containing compound metabolism; siroheme biosynthesis; precorrin-2 from uroporphyrinogen III: step 1/1.</text>
</comment>
<name>A0A1M6FFJ0_MALRU</name>
<dbReference type="AlphaFoldDB" id="A0A1M6FFJ0"/>
<gene>
    <name evidence="13" type="ORF">SAMN02745165_01269</name>
</gene>
<comment type="pathway">
    <text evidence="9">Cofactor biosynthesis; adenosylcobalamin biosynthesis; precorrin-2 from uroporphyrinogen III: step 1/1.</text>
</comment>
<keyword evidence="5 10" id="KW-0808">Transferase</keyword>
<dbReference type="Gene3D" id="3.40.1010.10">
    <property type="entry name" value="Cobalt-precorrin-4 Transmethylase, Domain 1"/>
    <property type="match status" value="1"/>
</dbReference>
<evidence type="ECO:0000313" key="14">
    <source>
        <dbReference type="Proteomes" id="UP000184171"/>
    </source>
</evidence>
<dbReference type="GO" id="GO:0032259">
    <property type="term" value="P:methylation"/>
    <property type="evidence" value="ECO:0007669"/>
    <property type="project" value="UniProtKB-KW"/>
</dbReference>
<dbReference type="PROSITE" id="PS00839">
    <property type="entry name" value="SUMT_1"/>
    <property type="match status" value="1"/>
</dbReference>
<dbReference type="OrthoDB" id="9815856at2"/>
<dbReference type="CDD" id="cd11642">
    <property type="entry name" value="SUMT"/>
    <property type="match status" value="1"/>
</dbReference>
<keyword evidence="4 10" id="KW-0489">Methyltransferase</keyword>
<dbReference type="GO" id="GO:0004851">
    <property type="term" value="F:uroporphyrin-III C-methyltransferase activity"/>
    <property type="evidence" value="ECO:0007669"/>
    <property type="project" value="UniProtKB-EC"/>
</dbReference>
<feature type="domain" description="Tetrapyrrole biosynthesis uroporphyrinogen III synthase" evidence="12">
    <location>
        <begin position="271"/>
        <end position="497"/>
    </location>
</feature>
<evidence type="ECO:0000256" key="6">
    <source>
        <dbReference type="ARBA" id="ARBA00022691"/>
    </source>
</evidence>
<evidence type="ECO:0000256" key="9">
    <source>
        <dbReference type="ARBA" id="ARBA00060548"/>
    </source>
</evidence>
<dbReference type="PANTHER" id="PTHR45790">
    <property type="entry name" value="SIROHEME SYNTHASE-RELATED"/>
    <property type="match status" value="1"/>
</dbReference>
<evidence type="ECO:0000259" key="11">
    <source>
        <dbReference type="Pfam" id="PF00590"/>
    </source>
</evidence>
<dbReference type="InterPro" id="IPR006366">
    <property type="entry name" value="CobA/CysG_C"/>
</dbReference>
<dbReference type="InterPro" id="IPR050161">
    <property type="entry name" value="Siro_Cobalamin_biosynth"/>
</dbReference>
<dbReference type="EMBL" id="FQZT01000003">
    <property type="protein sequence ID" value="SHI96396.1"/>
    <property type="molecule type" value="Genomic_DNA"/>
</dbReference>
<evidence type="ECO:0000256" key="10">
    <source>
        <dbReference type="RuleBase" id="RU003960"/>
    </source>
</evidence>
<dbReference type="InterPro" id="IPR014776">
    <property type="entry name" value="4pyrrole_Mease_sub2"/>
</dbReference>
<dbReference type="EC" id="2.1.1.107" evidence="2"/>
<dbReference type="PROSITE" id="PS00840">
    <property type="entry name" value="SUMT_2"/>
    <property type="match status" value="1"/>
</dbReference>
<dbReference type="InterPro" id="IPR000878">
    <property type="entry name" value="4pyrrol_Mease"/>
</dbReference>
<reference evidence="13 14" key="1">
    <citation type="submission" date="2016-11" db="EMBL/GenBank/DDBJ databases">
        <authorList>
            <person name="Jaros S."/>
            <person name="Januszkiewicz K."/>
            <person name="Wedrychowicz H."/>
        </authorList>
    </citation>
    <scope>NUCLEOTIDE SEQUENCE [LARGE SCALE GENOMIC DNA]</scope>
    <source>
        <strain evidence="13 14">DSM 5091</strain>
    </source>
</reference>
<dbReference type="RefSeq" id="WP_072906886.1">
    <property type="nucleotide sequence ID" value="NZ_FQZT01000003.1"/>
</dbReference>
<dbReference type="GO" id="GO:0004852">
    <property type="term" value="F:uroporphyrinogen-III synthase activity"/>
    <property type="evidence" value="ECO:0007669"/>
    <property type="project" value="InterPro"/>
</dbReference>
<keyword evidence="7" id="KW-0627">Porphyrin biosynthesis</keyword>
<dbReference type="GO" id="GO:0009236">
    <property type="term" value="P:cobalamin biosynthetic process"/>
    <property type="evidence" value="ECO:0007669"/>
    <property type="project" value="UniProtKB-KW"/>
</dbReference>
<dbReference type="GO" id="GO:0019354">
    <property type="term" value="P:siroheme biosynthetic process"/>
    <property type="evidence" value="ECO:0007669"/>
    <property type="project" value="UniProtKB-UniPathway"/>
</dbReference>
<sequence length="505" mass="55547">MANGKVYLVGAGPGDPGLLTIKGQLCLTQADVVIYDYLANPLLLGYAPEHAEKIYVGKVRGNHHLPQEQTNALLAEKAAEGKQVVRLKGGDPYIFGRGGEEAAYLKERNIPFEVVPGVTAGFAAAAYAGIPLTHRDITTSLALMTGHERPERKLSSLDWEKLATGLGTLIFYMGMTNLRMISEQLIEHGRSPKTPVAVVQWATLPRQRTLVGTLETIADDVVREGIEPPAVIIVGEVVGYRENLRWYDNLPLFGKRFLITRPRAQATEFIYKLQQQGAETICIPTIEIAPPDDLQPLDDAISNISDFDSLILTSANGVEAFFARLAENKKDVRCLAGIQLIAVGPKTAETIEKHGLRPDLVPERYQAEGLVEELLAEGVEGKRFLYPRAKVVRPVLSEGLKSAGAEVVAPVAYQNVRPTGKEEMIRHLLSESELDAVCFTSSSTFENLLKMFGDELKELKGRAEFFSIGSITTETIRKNGFEVALQPEKFTIDDLVAAMVEYYQK</sequence>
<evidence type="ECO:0000256" key="4">
    <source>
        <dbReference type="ARBA" id="ARBA00022603"/>
    </source>
</evidence>
<dbReference type="UniPathway" id="UPA00262">
    <property type="reaction ID" value="UER00211"/>
</dbReference>
<proteinExistence type="inferred from homology"/>
<dbReference type="Gene3D" id="3.30.950.10">
    <property type="entry name" value="Methyltransferase, Cobalt-precorrin-4 Transmethylase, Domain 2"/>
    <property type="match status" value="1"/>
</dbReference>
<dbReference type="CDD" id="cd06578">
    <property type="entry name" value="HemD"/>
    <property type="match status" value="1"/>
</dbReference>
<evidence type="ECO:0000256" key="5">
    <source>
        <dbReference type="ARBA" id="ARBA00022679"/>
    </source>
</evidence>
<dbReference type="STRING" id="1122189.SAMN02745165_01269"/>
<dbReference type="NCBIfam" id="NF004790">
    <property type="entry name" value="PRK06136.1"/>
    <property type="match status" value="1"/>
</dbReference>
<dbReference type="InterPro" id="IPR003043">
    <property type="entry name" value="Uropor_MeTrfase_CS"/>
</dbReference>
<evidence type="ECO:0000256" key="8">
    <source>
        <dbReference type="ARBA" id="ARBA00025705"/>
    </source>
</evidence>
<dbReference type="PANTHER" id="PTHR45790:SF3">
    <property type="entry name" value="S-ADENOSYL-L-METHIONINE-DEPENDENT UROPORPHYRINOGEN III METHYLTRANSFERASE, CHLOROPLASTIC"/>
    <property type="match status" value="1"/>
</dbReference>
<keyword evidence="3" id="KW-0169">Cobalamin biosynthesis</keyword>
<dbReference type="Pfam" id="PF02602">
    <property type="entry name" value="HEM4"/>
    <property type="match status" value="1"/>
</dbReference>
<dbReference type="InterPro" id="IPR036108">
    <property type="entry name" value="4pyrrol_syn_uPrphyn_synt_sf"/>
</dbReference>
<dbReference type="Proteomes" id="UP000184171">
    <property type="component" value="Unassembled WGS sequence"/>
</dbReference>
<dbReference type="SUPFAM" id="SSF69618">
    <property type="entry name" value="HemD-like"/>
    <property type="match status" value="1"/>
</dbReference>
<comment type="similarity">
    <text evidence="1 10">Belongs to the precorrin methyltransferase family.</text>
</comment>
<dbReference type="InterPro" id="IPR035996">
    <property type="entry name" value="4pyrrol_Methylase_sf"/>
</dbReference>
<evidence type="ECO:0000256" key="2">
    <source>
        <dbReference type="ARBA" id="ARBA00012162"/>
    </source>
</evidence>
<protein>
    <recommendedName>
        <fullName evidence="2">uroporphyrinogen-III C-methyltransferase</fullName>
        <ecNumber evidence="2">2.1.1.107</ecNumber>
    </recommendedName>
</protein>